<evidence type="ECO:0000259" key="3">
    <source>
        <dbReference type="Pfam" id="PF03914"/>
    </source>
</evidence>
<protein>
    <submittedName>
        <fullName evidence="5">CCAAT-binding factor domain-containing protein</fullName>
    </submittedName>
</protein>
<dbReference type="AlphaFoldDB" id="A0A915L5F8"/>
<evidence type="ECO:0000256" key="2">
    <source>
        <dbReference type="SAM" id="MobiDB-lite"/>
    </source>
</evidence>
<sequence>MPKEEKRGKKHRSPKKSSATVQDPQVSSTSNLPEDKEATIGEEYFDFLNEKLPTVDLSNYRSKLTSSKLKNSERWFNAQFDDVVSEQDKTALSMGLLLKIEHYAERLLEIEAELFENQKLTSRPDETSWLKNVSVGGTAGDKIAALVVQIHANPLLNLAKIHSLVSKVDKSNRREAILTAEAFRDLCSQYLLPDRKLIPFKNRPLQKIKDLSSGNKILIERRLMLWYFESQLKSIYDDFVRRLEKVTHDSVDVNRMKAIGIMTDLLINKPENEKFLLSSIINKLGDPSVKVASKVVTFLSRLIDNHSKMKTIVVEEVKNLVYRLHVTPKAQYYAIVFLTQMHINPITDSDLASQLIQLYFGLFKLLVEKGSMDNKLLALLLRGTNKAFPATKNNKNANATLLNDINTLYKVAAVGNTNSSLQAMLLLHQVLEASEGVNDRFYSSLYRKLLEPAFVQGSSNQPLLFHLLYKALKNDAFDDRVYAFLKRLLQLALLDTSPFACAVLNLVSELMREKPTLAKFEKSSQNTSLLAWNSIPGNSDDESDDEEHFRDVHGPDSESESESKASKKINPSWVHMKHSKSHKDNKFQYDPNNRNPMFANASSTLLYELLLLKDHYHPSVALFAQQILRHEKIEYSGDPLQDFTLIRFLDRFSYRNPKKRKNEVVSKLPKRTSYSPWAVKNVAVTSEDYAKTPAEQIPVDEKFVHKYITSFGVGELNNNVAGDNDDDDGSSVNSEEFNDELDRMKKVKRKRK</sequence>
<dbReference type="SUPFAM" id="SSF48371">
    <property type="entry name" value="ARM repeat"/>
    <property type="match status" value="1"/>
</dbReference>
<accession>A0A915L5F8</accession>
<dbReference type="GO" id="GO:0005634">
    <property type="term" value="C:nucleus"/>
    <property type="evidence" value="ECO:0007669"/>
    <property type="project" value="UniProtKB-ARBA"/>
</dbReference>
<evidence type="ECO:0000313" key="4">
    <source>
        <dbReference type="Proteomes" id="UP000887565"/>
    </source>
</evidence>
<dbReference type="PANTHER" id="PTHR12048">
    <property type="entry name" value="CCAAT-BINDING FACTOR-RELATED"/>
    <property type="match status" value="1"/>
</dbReference>
<name>A0A915L5F8_ROMCU</name>
<comment type="similarity">
    <text evidence="1">Belongs to the CBF/MAK21 family.</text>
</comment>
<reference evidence="5" key="1">
    <citation type="submission" date="2022-11" db="UniProtKB">
        <authorList>
            <consortium name="WormBaseParasite"/>
        </authorList>
    </citation>
    <scope>IDENTIFICATION</scope>
</reference>
<feature type="compositionally biased region" description="Basic and acidic residues" evidence="2">
    <location>
        <begin position="547"/>
        <end position="565"/>
    </location>
</feature>
<feature type="domain" description="CCAAT-binding factor" evidence="3">
    <location>
        <begin position="420"/>
        <end position="624"/>
    </location>
</feature>
<evidence type="ECO:0000313" key="5">
    <source>
        <dbReference type="WBParaSite" id="nRc.2.0.1.t45992-RA"/>
    </source>
</evidence>
<proteinExistence type="inferred from homology"/>
<dbReference type="PANTHER" id="PTHR12048:SF0">
    <property type="entry name" value="CCAAT_ENHANCER-BINDING PROTEIN ZETA"/>
    <property type="match status" value="1"/>
</dbReference>
<keyword evidence="4" id="KW-1185">Reference proteome</keyword>
<feature type="region of interest" description="Disordered" evidence="2">
    <location>
        <begin position="718"/>
        <end position="752"/>
    </location>
</feature>
<dbReference type="OMA" id="NKLGHPN"/>
<dbReference type="InterPro" id="IPR016024">
    <property type="entry name" value="ARM-type_fold"/>
</dbReference>
<dbReference type="InterPro" id="IPR005612">
    <property type="entry name" value="CCAAT-binding_factor"/>
</dbReference>
<evidence type="ECO:0000256" key="1">
    <source>
        <dbReference type="ARBA" id="ARBA00007797"/>
    </source>
</evidence>
<organism evidence="4 5">
    <name type="scientific">Romanomermis culicivorax</name>
    <name type="common">Nematode worm</name>
    <dbReference type="NCBI Taxonomy" id="13658"/>
    <lineage>
        <taxon>Eukaryota</taxon>
        <taxon>Metazoa</taxon>
        <taxon>Ecdysozoa</taxon>
        <taxon>Nematoda</taxon>
        <taxon>Enoplea</taxon>
        <taxon>Dorylaimia</taxon>
        <taxon>Mermithida</taxon>
        <taxon>Mermithoidea</taxon>
        <taxon>Mermithidae</taxon>
        <taxon>Romanomermis</taxon>
    </lineage>
</organism>
<dbReference type="WBParaSite" id="nRc.2.0.1.t45992-RA">
    <property type="protein sequence ID" value="nRc.2.0.1.t45992-RA"/>
    <property type="gene ID" value="nRc.2.0.1.g45992"/>
</dbReference>
<feature type="compositionally biased region" description="Polar residues" evidence="2">
    <location>
        <begin position="16"/>
        <end position="32"/>
    </location>
</feature>
<dbReference type="Pfam" id="PF03914">
    <property type="entry name" value="CBF"/>
    <property type="match status" value="1"/>
</dbReference>
<dbReference type="InterPro" id="IPR040155">
    <property type="entry name" value="CEBPZ/Mak21-like"/>
</dbReference>
<dbReference type="Proteomes" id="UP000887565">
    <property type="component" value="Unplaced"/>
</dbReference>
<feature type="region of interest" description="Disordered" evidence="2">
    <location>
        <begin position="1"/>
        <end position="37"/>
    </location>
</feature>
<feature type="region of interest" description="Disordered" evidence="2">
    <location>
        <begin position="531"/>
        <end position="591"/>
    </location>
</feature>